<dbReference type="EMBL" id="QQXK01000007">
    <property type="protein sequence ID" value="RII42893.1"/>
    <property type="molecule type" value="Genomic_DNA"/>
</dbReference>
<protein>
    <submittedName>
        <fullName evidence="2">Uncharacterized protein</fullName>
    </submittedName>
</protein>
<proteinExistence type="predicted"/>
<sequence>MQTLLALYLNAATDPAVPTTEEDRFRDIGPGFAGFVATAAMVIVVIFLIVDMTRRIRRIRYESEAQLKQDQLADLGQEEAAEREALADAALEAPASGVRADGEPGGTPRA</sequence>
<evidence type="ECO:0000313" key="2">
    <source>
        <dbReference type="EMBL" id="RII42893.1"/>
    </source>
</evidence>
<organism evidence="2 3">
    <name type="scientific">Galactobacter valiniphilus</name>
    <dbReference type="NCBI Taxonomy" id="2676122"/>
    <lineage>
        <taxon>Bacteria</taxon>
        <taxon>Bacillati</taxon>
        <taxon>Actinomycetota</taxon>
        <taxon>Actinomycetes</taxon>
        <taxon>Micrococcales</taxon>
        <taxon>Micrococcaceae</taxon>
        <taxon>Galactobacter</taxon>
    </lineage>
</organism>
<keyword evidence="3" id="KW-1185">Reference proteome</keyword>
<keyword evidence="1" id="KW-0812">Transmembrane</keyword>
<reference evidence="2 3" key="1">
    <citation type="submission" date="2018-07" db="EMBL/GenBank/DDBJ databases">
        <title>Arthrobacter sp. nov., isolated from raw cow's milk with high bacterial count.</title>
        <authorList>
            <person name="Hahne J."/>
            <person name="Isele D."/>
            <person name="Lipski A."/>
        </authorList>
    </citation>
    <scope>NUCLEOTIDE SEQUENCE [LARGE SCALE GENOMIC DNA]</scope>
    <source>
        <strain evidence="2 3">JZ R-35</strain>
    </source>
</reference>
<gene>
    <name evidence="2" type="ORF">DWB68_04965</name>
</gene>
<dbReference type="RefSeq" id="WP_119424038.1">
    <property type="nucleotide sequence ID" value="NZ_QQXK01000007.1"/>
</dbReference>
<evidence type="ECO:0000313" key="3">
    <source>
        <dbReference type="Proteomes" id="UP000265419"/>
    </source>
</evidence>
<comment type="caution">
    <text evidence="2">The sequence shown here is derived from an EMBL/GenBank/DDBJ whole genome shotgun (WGS) entry which is preliminary data.</text>
</comment>
<keyword evidence="1" id="KW-1133">Transmembrane helix</keyword>
<feature type="transmembrane region" description="Helical" evidence="1">
    <location>
        <begin position="28"/>
        <end position="50"/>
    </location>
</feature>
<name>A0A399JBE4_9MICC</name>
<dbReference type="AlphaFoldDB" id="A0A399JBE4"/>
<accession>A0A399JBE4</accession>
<evidence type="ECO:0000256" key="1">
    <source>
        <dbReference type="SAM" id="Phobius"/>
    </source>
</evidence>
<keyword evidence="1" id="KW-0472">Membrane</keyword>
<dbReference type="Proteomes" id="UP000265419">
    <property type="component" value="Unassembled WGS sequence"/>
</dbReference>